<feature type="transmembrane region" description="Helical" evidence="1">
    <location>
        <begin position="180"/>
        <end position="201"/>
    </location>
</feature>
<evidence type="ECO:0000256" key="1">
    <source>
        <dbReference type="SAM" id="Phobius"/>
    </source>
</evidence>
<feature type="transmembrane region" description="Helical" evidence="1">
    <location>
        <begin position="140"/>
        <end position="160"/>
    </location>
</feature>
<name>A0AA37TPE4_9RHOB</name>
<organism evidence="2 3">
    <name type="scientific">Cypionkella aquatica</name>
    <dbReference type="NCBI Taxonomy" id="1756042"/>
    <lineage>
        <taxon>Bacteria</taxon>
        <taxon>Pseudomonadati</taxon>
        <taxon>Pseudomonadota</taxon>
        <taxon>Alphaproteobacteria</taxon>
        <taxon>Rhodobacterales</taxon>
        <taxon>Paracoccaceae</taxon>
        <taxon>Cypionkella</taxon>
    </lineage>
</organism>
<proteinExistence type="predicted"/>
<keyword evidence="1" id="KW-0812">Transmembrane</keyword>
<dbReference type="InterPro" id="IPR049713">
    <property type="entry name" value="Pr6Pr-like"/>
</dbReference>
<feature type="transmembrane region" description="Helical" evidence="1">
    <location>
        <begin position="44"/>
        <end position="65"/>
    </location>
</feature>
<gene>
    <name evidence="2" type="ORF">GCM10010873_03300</name>
</gene>
<dbReference type="AlphaFoldDB" id="A0AA37TPE4"/>
<evidence type="ECO:0000313" key="3">
    <source>
        <dbReference type="Proteomes" id="UP001157355"/>
    </source>
</evidence>
<feature type="transmembrane region" description="Helical" evidence="1">
    <location>
        <begin position="77"/>
        <end position="94"/>
    </location>
</feature>
<keyword evidence="1" id="KW-0472">Membrane</keyword>
<reference evidence="2 3" key="1">
    <citation type="journal article" date="2014" name="Int. J. Syst. Evol. Microbiol.">
        <title>Complete genome sequence of Corynebacterium casei LMG S-19264T (=DSM 44701T), isolated from a smear-ripened cheese.</title>
        <authorList>
            <consortium name="US DOE Joint Genome Institute (JGI-PGF)"/>
            <person name="Walter F."/>
            <person name="Albersmeier A."/>
            <person name="Kalinowski J."/>
            <person name="Ruckert C."/>
        </authorList>
    </citation>
    <scope>NUCLEOTIDE SEQUENCE [LARGE SCALE GENOMIC DNA]</scope>
    <source>
        <strain evidence="2 3">NBRC 111766</strain>
    </source>
</reference>
<keyword evidence="3" id="KW-1185">Reference proteome</keyword>
<protein>
    <recommendedName>
        <fullName evidence="4">Pr6Pr family membrane protein</fullName>
    </recommendedName>
</protein>
<accession>A0AA37TPE4</accession>
<feature type="transmembrane region" description="Helical" evidence="1">
    <location>
        <begin position="106"/>
        <end position="128"/>
    </location>
</feature>
<dbReference type="EMBL" id="BSPP01000002">
    <property type="protein sequence ID" value="GLS85357.1"/>
    <property type="molecule type" value="Genomic_DNA"/>
</dbReference>
<keyword evidence="1" id="KW-1133">Transmembrane helix</keyword>
<evidence type="ECO:0008006" key="4">
    <source>
        <dbReference type="Google" id="ProtNLM"/>
    </source>
</evidence>
<sequence>MIKLAQIAAMFARMFAFVLAIIGLAALRAQFDALIGVALATDRIWAMAGYFTILTNALLVTHLLAITKGWQISSARAAGLLVSIGAVGIIYHALLASQFPTEGLSWWADLGLHTAMPLGFALWWLVFAPKAVQWRDLPQWLIWPALYGGYALIRGAQTGFWPYAFLNADALGWAHVGRNLAALVLALTLLCLAVAAAARILHANRFQSAKPA</sequence>
<dbReference type="NCBIfam" id="NF038065">
    <property type="entry name" value="Pr6Pr"/>
    <property type="match status" value="1"/>
</dbReference>
<dbReference type="Proteomes" id="UP001157355">
    <property type="component" value="Unassembled WGS sequence"/>
</dbReference>
<comment type="caution">
    <text evidence="2">The sequence shown here is derived from an EMBL/GenBank/DDBJ whole genome shotgun (WGS) entry which is preliminary data.</text>
</comment>
<evidence type="ECO:0000313" key="2">
    <source>
        <dbReference type="EMBL" id="GLS85357.1"/>
    </source>
</evidence>